<dbReference type="GO" id="GO:0042597">
    <property type="term" value="C:periplasmic space"/>
    <property type="evidence" value="ECO:0007669"/>
    <property type="project" value="InterPro"/>
</dbReference>
<keyword evidence="6" id="KW-1185">Reference proteome</keyword>
<dbReference type="InterPro" id="IPR008397">
    <property type="entry name" value="Alginate_lyase_dom"/>
</dbReference>
<sequence>MPMRRLFILLVTSMAVGCTHVVADSPGSSAHRPANASECPKAVPEPFTGPLIVESKYVQEDQSKSTLKARRSEQSEEVQRRIEGFTKGIVRFADFYLNNVQSRKGLAARACVSVWLEAWAEADALTTDETSKTGVAVRKWALASLSATLWKLKHVEGVRWSLSEAQSLWLEHLADKVIADYGNRLDPEFSYFNNHDYWAAWSVAVTGVVVNRQDYLRWSIPFYQRAMGQVTTFAGGRYGYLPNELARKNLAANYTHYALVPLVLLSDILRKHGYVPSPEEDRKLDQLVSFSVQIILQPRSVREVVTGPQKDVPNYKLAWLIPYLNRYPDHALAMALFARHNGNVDGYSQAGGKLRPVYGDVTSGSY</sequence>
<accession>A0A4P7XG97</accession>
<dbReference type="AlphaFoldDB" id="A0A4P7XG97"/>
<reference evidence="5 6" key="1">
    <citation type="submission" date="2018-07" db="EMBL/GenBank/DDBJ databases">
        <title>Marsedoiliclastica nanhaica gen. nov. sp. nov., a novel marine hydrocarbonoclastic bacterium isolated from an in-situ enriched hydrocarbon-degrading consortium in deep-sea sediment.</title>
        <authorList>
            <person name="Dong C."/>
            <person name="Ma T."/>
            <person name="Liu R."/>
            <person name="Shao Z."/>
        </authorList>
    </citation>
    <scope>NUCLEOTIDE SEQUENCE [LARGE SCALE GENOMIC DNA]</scope>
    <source>
        <strain evidence="6">soil36-7</strain>
    </source>
</reference>
<keyword evidence="2 5" id="KW-0456">Lyase</keyword>
<protein>
    <submittedName>
        <fullName evidence="5">Poly(Beta-D-mannuronate) lyase</fullName>
    </submittedName>
</protein>
<dbReference type="GO" id="GO:0016829">
    <property type="term" value="F:lyase activity"/>
    <property type="evidence" value="ECO:0007669"/>
    <property type="project" value="UniProtKB-KW"/>
</dbReference>
<evidence type="ECO:0000313" key="5">
    <source>
        <dbReference type="EMBL" id="QCF26019.1"/>
    </source>
</evidence>
<dbReference type="PROSITE" id="PS51257">
    <property type="entry name" value="PROKAR_LIPOPROTEIN"/>
    <property type="match status" value="1"/>
</dbReference>
<dbReference type="Proteomes" id="UP000298049">
    <property type="component" value="Chromosome"/>
</dbReference>
<dbReference type="SUPFAM" id="SSF48230">
    <property type="entry name" value="Chondroitin AC/alginate lyase"/>
    <property type="match status" value="1"/>
</dbReference>
<dbReference type="KEGG" id="hmi:soil367_08835"/>
<evidence type="ECO:0000256" key="1">
    <source>
        <dbReference type="ARBA" id="ARBA00022729"/>
    </source>
</evidence>
<evidence type="ECO:0000256" key="2">
    <source>
        <dbReference type="ARBA" id="ARBA00023239"/>
    </source>
</evidence>
<dbReference type="EMBL" id="CP031093">
    <property type="protein sequence ID" value="QCF26019.1"/>
    <property type="molecule type" value="Genomic_DNA"/>
</dbReference>
<name>A0A4P7XG97_9ALTE</name>
<evidence type="ECO:0000259" key="4">
    <source>
        <dbReference type="Pfam" id="PF05426"/>
    </source>
</evidence>
<gene>
    <name evidence="5" type="ORF">soil367_08835</name>
</gene>
<keyword evidence="1 3" id="KW-0732">Signal</keyword>
<dbReference type="Gene3D" id="1.50.10.100">
    <property type="entry name" value="Chondroitin AC/alginate lyase"/>
    <property type="match status" value="1"/>
</dbReference>
<dbReference type="OrthoDB" id="7210452at2"/>
<evidence type="ECO:0000256" key="3">
    <source>
        <dbReference type="SAM" id="SignalP"/>
    </source>
</evidence>
<feature type="chain" id="PRO_5020511053" evidence="3">
    <location>
        <begin position="24"/>
        <end position="366"/>
    </location>
</feature>
<organism evidence="5 6">
    <name type="scientific">Hydrocarboniclastica marina</name>
    <dbReference type="NCBI Taxonomy" id="2259620"/>
    <lineage>
        <taxon>Bacteria</taxon>
        <taxon>Pseudomonadati</taxon>
        <taxon>Pseudomonadota</taxon>
        <taxon>Gammaproteobacteria</taxon>
        <taxon>Alteromonadales</taxon>
        <taxon>Alteromonadaceae</taxon>
        <taxon>Hydrocarboniclastica</taxon>
    </lineage>
</organism>
<dbReference type="Pfam" id="PF05426">
    <property type="entry name" value="Alginate_lyase"/>
    <property type="match status" value="1"/>
</dbReference>
<proteinExistence type="predicted"/>
<feature type="domain" description="Alginate lyase" evidence="4">
    <location>
        <begin position="53"/>
        <end position="299"/>
    </location>
</feature>
<dbReference type="InterPro" id="IPR008929">
    <property type="entry name" value="Chondroitin_lyas"/>
</dbReference>
<feature type="signal peptide" evidence="3">
    <location>
        <begin position="1"/>
        <end position="23"/>
    </location>
</feature>
<evidence type="ECO:0000313" key="6">
    <source>
        <dbReference type="Proteomes" id="UP000298049"/>
    </source>
</evidence>